<dbReference type="SUPFAM" id="SSF53098">
    <property type="entry name" value="Ribonuclease H-like"/>
    <property type="match status" value="1"/>
</dbReference>
<dbReference type="AlphaFoldDB" id="A0A8K0GAQ8"/>
<dbReference type="InterPro" id="IPR036770">
    <property type="entry name" value="Ankyrin_rpt-contain_sf"/>
</dbReference>
<sequence>MNMDKTGHGHLLHGSIMCNNFRSFTDLLRISNVGVNMQNKYGDTPILTCLKHATSNKFIKRLLAAGAKITIANKEKITPLSFAITRSCSIVQTLLEETEERQFLFENSLNEKLYEAVKTLRCLFNIFVTTRGLANETVIVSISTSNPIYDDNVAFRELSVLLDYLETAKDINKYEFYNICTLLLEDSIYASTSTPFKIIWSRVQHEHVVCTIPNFLHEFLISCRYENSEYIECLHLLLTSLCASRFTVDYRGSFNMSFYEELFMKLHSRNINKQERIRTIKLSTQLFKVFIKDVTTAYNCYLFNEEVVILVQHLNPEESQTDFHTEMPKFVELIENDQKLSVSNLSNLNFISRLSYRKLLNMIPEEVLGTCETLKIKKELLNKVPTLLELSKHASQKCVQQFYNIHHLNEFHKAVECLCLPNVLKRSLCEDPPLIYDVGALDDFVKRGSKQKESEHNSEEKKKEEVEKNLLNTGYTHKNRITKAKAFQVTGLDFAGPLYVKENKREKGYVILFTCDVTRAIQFELDSNLRTETSLLALRRFMARRGVPQIIYSDNAKTFKRLAGDFRELGNIVESEDIRRLAANFRIKWKFIVERPAWWGGFWERLVRSVKTALKASVGRFLLNRDQLSTLIIKIEATINGRPLTYITDDPDELLPLTPSHLLIGYAEATVPQILRKAVGNELRKQCRQRMQATDYFWKRWTTEYLQHLRSAHHNVSVRECELSVGDVMLIRGSDTRRLLWKKGVIQELIKGRDGKARTCVPKCGDGTRFNFDVTRDDPTQRFLACFKRKTLSKFVNRLLAIGARFTINASACIDDMLSLEENTETQHLLKNTLNEKLHEAVKTLSDPIIPFVINRGLTNETIVVSIAIPNHVSCDVDFIELSVFLNYLETAEDINKFEFYNICATLLKDSIYSRTATAFKAIWNATCHAVVASMFPPLLNEFIGHCNYSNSEFIECLHLMLLVEGVQQFTPHEPMILYLGFYEGLFRQFVTRRIEKECRIQTLLLFTDLVEIFFENISCAYRYWGFNEEVIILMQRLDPEKLETISGDQKRLLAVHLKWDRQPLIKNLCKLNFICRLCDRKFINMTPRRLRMNQTREMLNKKVLNQVPTLYEMSKFASHVRVQQLYDTHSWGRFRRAVSNLPVPEAIKQELFTNYLLHSTLYKSL</sequence>
<evidence type="ECO:0000313" key="2">
    <source>
        <dbReference type="EMBL" id="KAF2892544.1"/>
    </source>
</evidence>
<dbReference type="InterPro" id="IPR012337">
    <property type="entry name" value="RNaseH-like_sf"/>
</dbReference>
<dbReference type="InterPro" id="IPR036397">
    <property type="entry name" value="RNaseH_sf"/>
</dbReference>
<feature type="domain" description="Integrase catalytic" evidence="1">
    <location>
        <begin position="481"/>
        <end position="667"/>
    </location>
</feature>
<dbReference type="GO" id="GO:0003676">
    <property type="term" value="F:nucleic acid binding"/>
    <property type="evidence" value="ECO:0007669"/>
    <property type="project" value="InterPro"/>
</dbReference>
<dbReference type="InterPro" id="IPR040676">
    <property type="entry name" value="DUF5641"/>
</dbReference>
<comment type="caution">
    <text evidence="2">The sequence shown here is derived from an EMBL/GenBank/DDBJ whole genome shotgun (WGS) entry which is preliminary data.</text>
</comment>
<dbReference type="GO" id="GO:0015074">
    <property type="term" value="P:DNA integration"/>
    <property type="evidence" value="ECO:0007669"/>
    <property type="project" value="InterPro"/>
</dbReference>
<proteinExistence type="predicted"/>
<dbReference type="PANTHER" id="PTHR47331">
    <property type="entry name" value="PHD-TYPE DOMAIN-CONTAINING PROTEIN"/>
    <property type="match status" value="1"/>
</dbReference>
<dbReference type="SUPFAM" id="SSF48403">
    <property type="entry name" value="Ankyrin repeat"/>
    <property type="match status" value="1"/>
</dbReference>
<evidence type="ECO:0000313" key="3">
    <source>
        <dbReference type="Proteomes" id="UP000801492"/>
    </source>
</evidence>
<name>A0A8K0GAQ8_IGNLU</name>
<keyword evidence="3" id="KW-1185">Reference proteome</keyword>
<reference evidence="2" key="1">
    <citation type="submission" date="2019-08" db="EMBL/GenBank/DDBJ databases">
        <title>The genome of the North American firefly Photinus pyralis.</title>
        <authorList>
            <consortium name="Photinus pyralis genome working group"/>
            <person name="Fallon T.R."/>
            <person name="Sander Lower S.E."/>
            <person name="Weng J.-K."/>
        </authorList>
    </citation>
    <scope>NUCLEOTIDE SEQUENCE</scope>
    <source>
        <strain evidence="2">TRF0915ILg1</strain>
        <tissue evidence="2">Whole body</tissue>
    </source>
</reference>
<dbReference type="Gene3D" id="1.25.40.20">
    <property type="entry name" value="Ankyrin repeat-containing domain"/>
    <property type="match status" value="1"/>
</dbReference>
<dbReference type="InterPro" id="IPR001584">
    <property type="entry name" value="Integrase_cat-core"/>
</dbReference>
<dbReference type="EMBL" id="VTPC01008684">
    <property type="protein sequence ID" value="KAF2892544.1"/>
    <property type="molecule type" value="Genomic_DNA"/>
</dbReference>
<gene>
    <name evidence="2" type="ORF">ILUMI_13629</name>
</gene>
<dbReference type="OrthoDB" id="5870116at2759"/>
<dbReference type="Proteomes" id="UP000801492">
    <property type="component" value="Unassembled WGS sequence"/>
</dbReference>
<dbReference type="Pfam" id="PF18701">
    <property type="entry name" value="DUF5641"/>
    <property type="match status" value="1"/>
</dbReference>
<protein>
    <recommendedName>
        <fullName evidence="1">Integrase catalytic domain-containing protein</fullName>
    </recommendedName>
</protein>
<organism evidence="2 3">
    <name type="scientific">Ignelater luminosus</name>
    <name type="common">Cucubano</name>
    <name type="synonym">Pyrophorus luminosus</name>
    <dbReference type="NCBI Taxonomy" id="2038154"/>
    <lineage>
        <taxon>Eukaryota</taxon>
        <taxon>Metazoa</taxon>
        <taxon>Ecdysozoa</taxon>
        <taxon>Arthropoda</taxon>
        <taxon>Hexapoda</taxon>
        <taxon>Insecta</taxon>
        <taxon>Pterygota</taxon>
        <taxon>Neoptera</taxon>
        <taxon>Endopterygota</taxon>
        <taxon>Coleoptera</taxon>
        <taxon>Polyphaga</taxon>
        <taxon>Elateriformia</taxon>
        <taxon>Elateroidea</taxon>
        <taxon>Elateridae</taxon>
        <taxon>Agrypninae</taxon>
        <taxon>Pyrophorini</taxon>
        <taxon>Ignelater</taxon>
    </lineage>
</organism>
<dbReference type="PROSITE" id="PS50994">
    <property type="entry name" value="INTEGRASE"/>
    <property type="match status" value="1"/>
</dbReference>
<accession>A0A8K0GAQ8</accession>
<evidence type="ECO:0000259" key="1">
    <source>
        <dbReference type="PROSITE" id="PS50994"/>
    </source>
</evidence>
<dbReference type="Gene3D" id="3.30.420.10">
    <property type="entry name" value="Ribonuclease H-like superfamily/Ribonuclease H"/>
    <property type="match status" value="1"/>
</dbReference>